<evidence type="ECO:0000259" key="2">
    <source>
        <dbReference type="Pfam" id="PF20694"/>
    </source>
</evidence>
<dbReference type="OrthoDB" id="6162777at2759"/>
<dbReference type="Gene3D" id="3.40.50.2000">
    <property type="entry name" value="Glycogen Phosphorylase B"/>
    <property type="match status" value="1"/>
</dbReference>
<keyword evidence="3" id="KW-0808">Transferase</keyword>
<proteinExistence type="predicted"/>
<protein>
    <submittedName>
        <fullName evidence="3">D-inositol 3-phosphate glycosyltransferase</fullName>
    </submittedName>
</protein>
<dbReference type="PANTHER" id="PTHR45947">
    <property type="entry name" value="SULFOQUINOVOSYL TRANSFERASE SQD2"/>
    <property type="match status" value="1"/>
</dbReference>
<dbReference type="SUPFAM" id="SSF53756">
    <property type="entry name" value="UDP-Glycosyltransferase/glycogen phosphorylase"/>
    <property type="match status" value="1"/>
</dbReference>
<dbReference type="CDD" id="cd03801">
    <property type="entry name" value="GT4_PimA-like"/>
    <property type="match status" value="1"/>
</dbReference>
<comment type="caution">
    <text evidence="3">The sequence shown here is derived from an EMBL/GenBank/DDBJ whole genome shotgun (WGS) entry which is preliminary data.</text>
</comment>
<dbReference type="Pfam" id="PF20694">
    <property type="entry name" value="TRADD-like_N"/>
    <property type="match status" value="1"/>
</dbReference>
<evidence type="ECO:0000256" key="1">
    <source>
        <dbReference type="SAM" id="MobiDB-lite"/>
    </source>
</evidence>
<feature type="compositionally biased region" description="Basic and acidic residues" evidence="1">
    <location>
        <begin position="734"/>
        <end position="754"/>
    </location>
</feature>
<accession>A0A2B4RJT8</accession>
<dbReference type="InterPro" id="IPR049341">
    <property type="entry name" value="TRADD-like_N"/>
</dbReference>
<dbReference type="AlphaFoldDB" id="A0A2B4RJT8"/>
<feature type="domain" description="TRADD-like N-terminal" evidence="2">
    <location>
        <begin position="478"/>
        <end position="537"/>
    </location>
</feature>
<dbReference type="Pfam" id="PF20706">
    <property type="entry name" value="GT4-conflict"/>
    <property type="match status" value="1"/>
</dbReference>
<dbReference type="InterPro" id="IPR050194">
    <property type="entry name" value="Glycosyltransferase_grp1"/>
</dbReference>
<evidence type="ECO:0000313" key="3">
    <source>
        <dbReference type="EMBL" id="PFX16627.1"/>
    </source>
</evidence>
<dbReference type="PANTHER" id="PTHR45947:SF3">
    <property type="entry name" value="SULFOQUINOVOSYL TRANSFERASE SQD2"/>
    <property type="match status" value="1"/>
</dbReference>
<evidence type="ECO:0000313" key="4">
    <source>
        <dbReference type="Proteomes" id="UP000225706"/>
    </source>
</evidence>
<reference evidence="4" key="1">
    <citation type="journal article" date="2017" name="bioRxiv">
        <title>Comparative analysis of the genomes of Stylophora pistillata and Acropora digitifera provides evidence for extensive differences between species of corals.</title>
        <authorList>
            <person name="Voolstra C.R."/>
            <person name="Li Y."/>
            <person name="Liew Y.J."/>
            <person name="Baumgarten S."/>
            <person name="Zoccola D."/>
            <person name="Flot J.-F."/>
            <person name="Tambutte S."/>
            <person name="Allemand D."/>
            <person name="Aranda M."/>
        </authorList>
    </citation>
    <scope>NUCLEOTIDE SEQUENCE [LARGE SCALE GENOMIC DNA]</scope>
</reference>
<gene>
    <name evidence="3" type="primary">mshA</name>
    <name evidence="3" type="ORF">AWC38_SpisGene19097</name>
</gene>
<sequence length="784" mass="87669">MACSSVPTAASSEDEKKEQRLIDVMFLCDEWKSSKGGLSTFNREFAINLAETTTRSMKIHCYVSKSDERDREDAKQHGVNLITAETVPGSRDALDWLKVPPSGLQHPHVVIGHGRKLGTPAFHIVRAAKCKWIQFVHVFCEDLGKFKETTATAVTDTIEENEEKHKMEIELCEAADAVVAIGSRLQQKYSRSLPKMEVKIITPGIVEKFCTESIESGNPARGYDIVANAIGSLGEKFELTFVGSPPGGHRNLEQWFIQKTCIKRTQITIRGYCTEHDELKKMFHQSDLVALPSRTEGFGLVALEAISSGVPILVSGESGVAEALQKVEGGNSVIVESDDDAVEWARRISEVSNQSPKEREAKARQLRENYRKVYSWGEQCEMFKGLIENVVKTANDGKSNIKVDVEHMKLADHDTSSTPSVSTMEPAGCQMASTPPGTNRKRQSDTDLEDLQPFEKKVLCRIAMNYLDTIPPQSRDEHNEFQEYLQKMKVLITGVSVGSLVITVKCDSLKSLEQLWEDYSCGLLEKMVQECFVTEKILKELNLAELKLKTTMDIEEYKVCKVYFEKDALRGALSFEFHPISSTSESSQKQVDLKKWKQKTKIEETVEMKDTSSLTVIPTTGQGKELGESTGNIEKWEDTSLLTILSTTGHGKELEGRLKSMKLKEEKGILPLSGSSIFDPVEKLEDLQRMKGSLPSSPLSTFDLEEKLAEVYVKLRRPRKKQGSSFSVALSTASHKEELEGEEKTMNLLEKKDSLPSSTLSTTDLEEKLEEVCVKLMVLRKEGE</sequence>
<dbReference type="EMBL" id="LSMT01000531">
    <property type="protein sequence ID" value="PFX16627.1"/>
    <property type="molecule type" value="Genomic_DNA"/>
</dbReference>
<dbReference type="STRING" id="50429.A0A2B4RJT8"/>
<organism evidence="3 4">
    <name type="scientific">Stylophora pistillata</name>
    <name type="common">Smooth cauliflower coral</name>
    <dbReference type="NCBI Taxonomy" id="50429"/>
    <lineage>
        <taxon>Eukaryota</taxon>
        <taxon>Metazoa</taxon>
        <taxon>Cnidaria</taxon>
        <taxon>Anthozoa</taxon>
        <taxon>Hexacorallia</taxon>
        <taxon>Scleractinia</taxon>
        <taxon>Astrocoeniina</taxon>
        <taxon>Pocilloporidae</taxon>
        <taxon>Stylophora</taxon>
    </lineage>
</organism>
<feature type="region of interest" description="Disordered" evidence="1">
    <location>
        <begin position="413"/>
        <end position="446"/>
    </location>
</feature>
<keyword evidence="4" id="KW-1185">Reference proteome</keyword>
<feature type="region of interest" description="Disordered" evidence="1">
    <location>
        <begin position="726"/>
        <end position="762"/>
    </location>
</feature>
<dbReference type="Proteomes" id="UP000225706">
    <property type="component" value="Unassembled WGS sequence"/>
</dbReference>
<dbReference type="GO" id="GO:0016757">
    <property type="term" value="F:glycosyltransferase activity"/>
    <property type="evidence" value="ECO:0007669"/>
    <property type="project" value="TreeGrafter"/>
</dbReference>
<name>A0A2B4RJT8_STYPI</name>